<proteinExistence type="predicted"/>
<keyword evidence="3" id="KW-1185">Reference proteome</keyword>
<dbReference type="HOGENOM" id="CLU_990130_0_0_11"/>
<accession>E3J5K1</accession>
<protein>
    <submittedName>
        <fullName evidence="2">Uncharacterized protein</fullName>
    </submittedName>
</protein>
<evidence type="ECO:0000313" key="2">
    <source>
        <dbReference type="EMBL" id="ADP83088.1"/>
    </source>
</evidence>
<dbReference type="STRING" id="298654.FraEuI1c_5099"/>
<gene>
    <name evidence="2" type="ordered locus">FraEuI1c_5099</name>
</gene>
<dbReference type="InParanoid" id="E3J5K1"/>
<dbReference type="RefSeq" id="WP_013426206.1">
    <property type="nucleotide sequence ID" value="NC_014666.1"/>
</dbReference>
<evidence type="ECO:0000313" key="3">
    <source>
        <dbReference type="Proteomes" id="UP000002484"/>
    </source>
</evidence>
<dbReference type="KEGG" id="fri:FraEuI1c_5099"/>
<name>E3J5K1_PSEI1</name>
<organism evidence="2 3">
    <name type="scientific">Pseudofrankia inefficax (strain DSM 45817 / CECT 9037 / DDB 130130 / EuI1c)</name>
    <name type="common">Frankia inefficax</name>
    <dbReference type="NCBI Taxonomy" id="298654"/>
    <lineage>
        <taxon>Bacteria</taxon>
        <taxon>Bacillati</taxon>
        <taxon>Actinomycetota</taxon>
        <taxon>Actinomycetes</taxon>
        <taxon>Frankiales</taxon>
        <taxon>Frankiaceae</taxon>
        <taxon>Pseudofrankia</taxon>
    </lineage>
</organism>
<dbReference type="Proteomes" id="UP000002484">
    <property type="component" value="Chromosome"/>
</dbReference>
<evidence type="ECO:0000256" key="1">
    <source>
        <dbReference type="SAM" id="MobiDB-lite"/>
    </source>
</evidence>
<feature type="region of interest" description="Disordered" evidence="1">
    <location>
        <begin position="1"/>
        <end position="22"/>
    </location>
</feature>
<sequence length="314" mass="34958">MTTTSEPGRTTGQPEDQPGPVAWAEPDQAYTDLAAVGPYSVEIGSALITMVEPRPGHEHAYNRWYEDDHFFAGAMAMPWMFTGRRWVATRELQLLRRPHDSVIAQPVTLGCYLATYWITKGRQEDHMRWTVATNQRLLPDGRVYLDRDHVFTAFQRYLGVSYRDVPAPGQPAQPRDIHALEYPYQGLVVEVIDAPADSAAVSEGGDGTGVARVLDWLRTERAPRVLGASGAAMGLYFTPLPLPDNRMSYVKQVEGLGRRVTALWFLETDPRQVWEGAFARAGEEAERGGAGRLELVAPFIPTLPGTDTHVDELR</sequence>
<reference evidence="2 3" key="1">
    <citation type="submission" date="2010-10" db="EMBL/GenBank/DDBJ databases">
        <title>Complete sequence of Frankia sp. EuI1c.</title>
        <authorList>
            <consortium name="US DOE Joint Genome Institute"/>
            <person name="Lucas S."/>
            <person name="Copeland A."/>
            <person name="Lapidus A."/>
            <person name="Cheng J.-F."/>
            <person name="Bruce D."/>
            <person name="Goodwin L."/>
            <person name="Pitluck S."/>
            <person name="Chertkov O."/>
            <person name="Detter J.C."/>
            <person name="Han C."/>
            <person name="Tapia R."/>
            <person name="Land M."/>
            <person name="Hauser L."/>
            <person name="Jeffries C."/>
            <person name="Kyrpides N."/>
            <person name="Ivanova N."/>
            <person name="Mikhailova N."/>
            <person name="Beauchemin N."/>
            <person name="Sen A."/>
            <person name="Sur S.A."/>
            <person name="Gtari M."/>
            <person name="Wall L."/>
            <person name="Tisa L."/>
            <person name="Woyke T."/>
        </authorList>
    </citation>
    <scope>NUCLEOTIDE SEQUENCE [LARGE SCALE GENOMIC DNA]</scope>
    <source>
        <strain evidence="3">DSM 45817 / CECT 9037 / EuI1c</strain>
    </source>
</reference>
<dbReference type="EMBL" id="CP002299">
    <property type="protein sequence ID" value="ADP83088.1"/>
    <property type="molecule type" value="Genomic_DNA"/>
</dbReference>
<dbReference type="AlphaFoldDB" id="E3J5K1"/>
<dbReference type="eggNOG" id="ENOG502Z9U4">
    <property type="taxonomic scope" value="Bacteria"/>
</dbReference>
<feature type="compositionally biased region" description="Polar residues" evidence="1">
    <location>
        <begin position="1"/>
        <end position="14"/>
    </location>
</feature>